<gene>
    <name evidence="2" type="ORF">CGC21_17570</name>
</gene>
<evidence type="ECO:0000313" key="2">
    <source>
        <dbReference type="EMBL" id="TPP50331.1"/>
    </source>
</evidence>
<dbReference type="VEuPathDB" id="TriTrypDB:LdBPK_230260.1"/>
<organism evidence="2 3">
    <name type="scientific">Leishmania donovani</name>
    <dbReference type="NCBI Taxonomy" id="5661"/>
    <lineage>
        <taxon>Eukaryota</taxon>
        <taxon>Discoba</taxon>
        <taxon>Euglenozoa</taxon>
        <taxon>Kinetoplastea</taxon>
        <taxon>Metakinetoplastina</taxon>
        <taxon>Trypanosomatida</taxon>
        <taxon>Trypanosomatidae</taxon>
        <taxon>Leishmaniinae</taxon>
        <taxon>Leishmania</taxon>
    </lineage>
</organism>
<keyword evidence="1" id="KW-0812">Transmembrane</keyword>
<evidence type="ECO:0000256" key="1">
    <source>
        <dbReference type="SAM" id="Phobius"/>
    </source>
</evidence>
<keyword evidence="1" id="KW-1133">Transmembrane helix</keyword>
<keyword evidence="1" id="KW-0472">Membrane</keyword>
<accession>A0A504XNG3</accession>
<evidence type="ECO:0000313" key="3">
    <source>
        <dbReference type="Proteomes" id="UP000318447"/>
    </source>
</evidence>
<dbReference type="Proteomes" id="UP000318447">
    <property type="component" value="Unassembled WGS sequence"/>
</dbReference>
<dbReference type="VEuPathDB" id="TriTrypDB:LdBPK_230250.1"/>
<feature type="transmembrane region" description="Helical" evidence="1">
    <location>
        <begin position="316"/>
        <end position="335"/>
    </location>
</feature>
<dbReference type="AlphaFoldDB" id="A0A504XNG3"/>
<reference evidence="3" key="1">
    <citation type="submission" date="2019-02" db="EMBL/GenBank/DDBJ databases">
        <title>FDA dAtabase for Regulatory Grade micrObial Sequences (FDA-ARGOS): Supporting development and validation of Infectious Disease Dx tests.</title>
        <authorList>
            <person name="Duncan R."/>
            <person name="Fisher C."/>
            <person name="Tallon L."/>
            <person name="Sadzewicz L."/>
            <person name="Sengamalay N."/>
            <person name="Ott S."/>
            <person name="Godinez A."/>
            <person name="Nagaraj S."/>
            <person name="Vavikolanu K."/>
            <person name="Nadendla S."/>
            <person name="Aluvathingal J."/>
            <person name="Sichtig H."/>
        </authorList>
    </citation>
    <scope>NUCLEOTIDE SEQUENCE [LARGE SCALE GENOMIC DNA]</scope>
    <source>
        <strain evidence="3">FDAARGOS_361</strain>
    </source>
</reference>
<feature type="transmembrane region" description="Helical" evidence="1">
    <location>
        <begin position="99"/>
        <end position="117"/>
    </location>
</feature>
<protein>
    <submittedName>
        <fullName evidence="2">Putative integral membrane protein</fullName>
    </submittedName>
</protein>
<sequence length="375" mass="41388">MRRCLAFRHLTGADCGSSGAVHSCRTSSSLQTLVAFSGTLCFSCSKTFTTSSSATISSARCVSCVAVCTPARHFGNAPSRIRPAETPAENMWRQSERETSASVVIVIMFMVPLWLYVLSAHGQEQKRAAVRAWALEQREQHHPSEREGEDKTDGLCGCIAGANTTTAVRGYTRGIPYTPQGTIQDYTSSPRHVRLAEMQRNIDREARRAPTGLYEGPTITTKDAPPPTYAPQFVAPAATREDMMPPQPDSYQRDLRSDPAYADDPEHIVAARQRIMTMQSDSYGEAMRGMVAPPPPLDPDAPQAYRQPRVQLDDSWWILMWSFAALFVVMAIPVCRQQESTAVPDGRVPTIGVPPEGVLDLRATVRWPASRRMTM</sequence>
<name>A0A504XNG3_LEIDO</name>
<comment type="caution">
    <text evidence="2">The sequence shown here is derived from an EMBL/GenBank/DDBJ whole genome shotgun (WGS) entry which is preliminary data.</text>
</comment>
<dbReference type="EMBL" id="RHLC01000022">
    <property type="protein sequence ID" value="TPP50331.1"/>
    <property type="molecule type" value="Genomic_DNA"/>
</dbReference>
<dbReference type="VEuPathDB" id="TriTrypDB:LDHU3_23.0330"/>
<proteinExistence type="predicted"/>
<dbReference type="VEuPathDB" id="TriTrypDB:LdCL_230008000"/>